<dbReference type="GO" id="GO:0009313">
    <property type="term" value="P:oligosaccharide catabolic process"/>
    <property type="evidence" value="ECO:0007669"/>
    <property type="project" value="TreeGrafter"/>
</dbReference>
<protein>
    <recommendedName>
        <fullName evidence="3">Glycosyl hydrolase family 13 catalytic domain-containing protein</fullName>
    </recommendedName>
</protein>
<dbReference type="InterPro" id="IPR045857">
    <property type="entry name" value="O16G_dom_2"/>
</dbReference>
<proteinExistence type="inferred from homology"/>
<dbReference type="AlphaFoldDB" id="A0AA38XYF6"/>
<comment type="similarity">
    <text evidence="1">Belongs to the glycosyl hydrolase 13 family.</text>
</comment>
<dbReference type="InterPro" id="IPR017853">
    <property type="entry name" value="GH"/>
</dbReference>
<dbReference type="Gene3D" id="3.90.400.10">
    <property type="entry name" value="Oligo-1,6-glucosidase, Domain 2"/>
    <property type="match status" value="1"/>
</dbReference>
<reference evidence="4" key="1">
    <citation type="submission" date="2022-10" db="EMBL/GenBank/DDBJ databases">
        <title>Culturing micro-colonial fungi from biological soil crusts in the Mojave desert and describing Neophaeococcomyces mojavensis, and introducing the new genera and species Taxawa tesnikishii.</title>
        <authorList>
            <person name="Kurbessoian T."/>
            <person name="Stajich J.E."/>
        </authorList>
    </citation>
    <scope>NUCLEOTIDE SEQUENCE</scope>
    <source>
        <strain evidence="4">TK_35</strain>
    </source>
</reference>
<accession>A0AA38XYF6</accession>
<organism evidence="4">
    <name type="scientific">Knufia peltigerae</name>
    <dbReference type="NCBI Taxonomy" id="1002370"/>
    <lineage>
        <taxon>Eukaryota</taxon>
        <taxon>Fungi</taxon>
        <taxon>Dikarya</taxon>
        <taxon>Ascomycota</taxon>
        <taxon>Pezizomycotina</taxon>
        <taxon>Eurotiomycetes</taxon>
        <taxon>Chaetothyriomycetidae</taxon>
        <taxon>Chaetothyriales</taxon>
        <taxon>Trichomeriaceae</taxon>
        <taxon>Knufia</taxon>
    </lineage>
</organism>
<evidence type="ECO:0000256" key="2">
    <source>
        <dbReference type="ARBA" id="ARBA00026248"/>
    </source>
</evidence>
<dbReference type="Pfam" id="PF00128">
    <property type="entry name" value="Alpha-amylase"/>
    <property type="match status" value="2"/>
</dbReference>
<keyword evidence="2" id="KW-0462">Maltose metabolism</keyword>
<dbReference type="GO" id="GO:0090599">
    <property type="term" value="F:alpha-glucosidase activity"/>
    <property type="evidence" value="ECO:0007669"/>
    <property type="project" value="UniProtKB-ARBA"/>
</dbReference>
<dbReference type="Gene3D" id="3.20.20.80">
    <property type="entry name" value="Glycosidases"/>
    <property type="match status" value="1"/>
</dbReference>
<evidence type="ECO:0000259" key="3">
    <source>
        <dbReference type="SMART" id="SM00642"/>
    </source>
</evidence>
<dbReference type="GO" id="GO:0000023">
    <property type="term" value="P:maltose metabolic process"/>
    <property type="evidence" value="ECO:0007669"/>
    <property type="project" value="UniProtKB-KW"/>
</dbReference>
<dbReference type="GO" id="GO:0004556">
    <property type="term" value="F:alpha-amylase activity"/>
    <property type="evidence" value="ECO:0007669"/>
    <property type="project" value="TreeGrafter"/>
</dbReference>
<dbReference type="InterPro" id="IPR006047">
    <property type="entry name" value="GH13_cat_dom"/>
</dbReference>
<evidence type="ECO:0000313" key="4">
    <source>
        <dbReference type="EMBL" id="KAJ9627428.1"/>
    </source>
</evidence>
<dbReference type="SUPFAM" id="SSF51445">
    <property type="entry name" value="(Trans)glycosidases"/>
    <property type="match status" value="1"/>
</dbReference>
<dbReference type="EMBL" id="JAPDRN010000077">
    <property type="protein sequence ID" value="KAJ9627428.1"/>
    <property type="molecule type" value="Genomic_DNA"/>
</dbReference>
<dbReference type="PANTHER" id="PTHR10357:SF179">
    <property type="entry name" value="NEUTRAL AND BASIC AMINO ACID TRANSPORT PROTEIN RBAT"/>
    <property type="match status" value="1"/>
</dbReference>
<sequence>MTVTARPLKAIYQVDPYLFRDSDGLGWGTLDGVTEKLDYLQWLGVSHLWLLPFYCNAGRDGGYDITDHYRIDPRLGDEKAFERLVSAAEDRGIGILVELVMQHTASAHPWFAAARAGDPYRRPWYLWSDCIPDDGLQPMFPPVEASTWTWDAEAEAFNRHMFYHHEPDLELAHPPVRDELRRIMAFWLQRGVAGFRVDAVPYMVERARHADPRDDGLWLLEDMRKVADNHQRGLPLIGEADVSASRYGDFLHGGRRLSHLLDFHLNNHFFLALARGDARVLSDVMAEYGPHAPPDTRIAWLRNNDELDLEQLSAQEREEVMARFAPDPGMRIYGRGIRRRLAPMLGGDVRWQAMAWAALLSLGQVPVLRYGEEIGLGDCLDLPERNAVRMPMQWHDGPAGGFTDAPHHAWRKPLEAGPFGYRTINVAAQQSDPDSLLGRIRELLHQRAEQPLLQAGPTVLPSHAPALLVLRYGHGPKQALALVNFNTQPVWFEVPLAGHLTAIVARHAVLQGRRCLLQGYGYAWLVGGAE</sequence>
<comment type="caution">
    <text evidence="4">The sequence shown here is derived from an EMBL/GenBank/DDBJ whole genome shotgun (WGS) entry which is preliminary data.</text>
</comment>
<gene>
    <name evidence="4" type="ORF">H2204_009655</name>
</gene>
<name>A0AA38XYF6_9EURO</name>
<dbReference type="PANTHER" id="PTHR10357">
    <property type="entry name" value="ALPHA-AMYLASE FAMILY MEMBER"/>
    <property type="match status" value="1"/>
</dbReference>
<feature type="domain" description="Glycosyl hydrolase family 13 catalytic" evidence="3">
    <location>
        <begin position="13"/>
        <end position="403"/>
    </location>
</feature>
<dbReference type="SMART" id="SM00642">
    <property type="entry name" value="Aamy"/>
    <property type="match status" value="1"/>
</dbReference>
<evidence type="ECO:0000256" key="1">
    <source>
        <dbReference type="ARBA" id="ARBA00008061"/>
    </source>
</evidence>